<keyword evidence="1" id="KW-1133">Transmembrane helix</keyword>
<name>V7I561_9CLOT</name>
<dbReference type="AlphaFoldDB" id="V7I561"/>
<gene>
    <name evidence="2" type="ORF">T472_0206720</name>
</gene>
<dbReference type="RefSeq" id="WP_023388063.1">
    <property type="nucleotide sequence ID" value="NZ_AXUN02000122.1"/>
</dbReference>
<proteinExistence type="predicted"/>
<evidence type="ECO:0000313" key="3">
    <source>
        <dbReference type="Proteomes" id="UP000017747"/>
    </source>
</evidence>
<evidence type="ECO:0000256" key="1">
    <source>
        <dbReference type="SAM" id="Phobius"/>
    </source>
</evidence>
<organism evidence="2 3">
    <name type="scientific">Youngiibacter fragilis 232.1</name>
    <dbReference type="NCBI Taxonomy" id="994573"/>
    <lineage>
        <taxon>Bacteria</taxon>
        <taxon>Bacillati</taxon>
        <taxon>Bacillota</taxon>
        <taxon>Clostridia</taxon>
        <taxon>Eubacteriales</taxon>
        <taxon>Clostridiaceae</taxon>
        <taxon>Youngiibacter</taxon>
    </lineage>
</organism>
<dbReference type="Proteomes" id="UP000017747">
    <property type="component" value="Unassembled WGS sequence"/>
</dbReference>
<reference evidence="2 3" key="1">
    <citation type="journal article" date="2014" name="Genome Announc.">
        <title>Genome Sequence of Youngiibacter fragilis, the Type Strain of the Genus Youngiibacter.</title>
        <authorList>
            <person name="Wawrik C.B."/>
            <person name="Callaghan A.V."/>
            <person name="Stamps B.W."/>
            <person name="Wawrik B."/>
        </authorList>
    </citation>
    <scope>NUCLEOTIDE SEQUENCE [LARGE SCALE GENOMIC DNA]</scope>
    <source>
        <strain evidence="2 3">232.1</strain>
    </source>
</reference>
<accession>V7I561</accession>
<evidence type="ECO:0000313" key="2">
    <source>
        <dbReference type="EMBL" id="ETA81385.1"/>
    </source>
</evidence>
<dbReference type="EMBL" id="AXUN02000122">
    <property type="protein sequence ID" value="ETA81385.1"/>
    <property type="molecule type" value="Genomic_DNA"/>
</dbReference>
<dbReference type="STRING" id="994573.T472_0206720"/>
<feature type="transmembrane region" description="Helical" evidence="1">
    <location>
        <begin position="6"/>
        <end position="28"/>
    </location>
</feature>
<keyword evidence="1" id="KW-0812">Transmembrane</keyword>
<protein>
    <submittedName>
        <fullName evidence="2">Uncharacterized protein</fullName>
    </submittedName>
</protein>
<comment type="caution">
    <text evidence="2">The sequence shown here is derived from an EMBL/GenBank/DDBJ whole genome shotgun (WGS) entry which is preliminary data.</text>
</comment>
<keyword evidence="1" id="KW-0472">Membrane</keyword>
<sequence>MNDSSMIKIIITKFISSLLFFYAAVTYYKGRDVFNNNERLKTKSVAMRIWLTRVLPVIIVGVGIWFSGEAILDYAIKDYQTTAGILEDINAPFRLLGVEEFMVEDEKDPYYLPKGFLKYEEYGNTYEFTYGKRSRIIIQIREIAP</sequence>
<keyword evidence="3" id="KW-1185">Reference proteome</keyword>
<feature type="transmembrane region" description="Helical" evidence="1">
    <location>
        <begin position="49"/>
        <end position="68"/>
    </location>
</feature>